<dbReference type="InterPro" id="IPR000424">
    <property type="entry name" value="Primosome_PriB/ssb"/>
</dbReference>
<evidence type="ECO:0000256" key="3">
    <source>
        <dbReference type="PIRNR" id="PIRNR002070"/>
    </source>
</evidence>
<evidence type="ECO:0000256" key="4">
    <source>
        <dbReference type="SAM" id="MobiDB-lite"/>
    </source>
</evidence>
<evidence type="ECO:0000313" key="5">
    <source>
        <dbReference type="EMBL" id="MFC3110216.1"/>
    </source>
</evidence>
<dbReference type="GO" id="GO:0003677">
    <property type="term" value="F:DNA binding"/>
    <property type="evidence" value="ECO:0007669"/>
    <property type="project" value="UniProtKB-KW"/>
</dbReference>
<name>A0ABV7F827_9BURK</name>
<dbReference type="CDD" id="cd04496">
    <property type="entry name" value="SSB_OBF"/>
    <property type="match status" value="1"/>
</dbReference>
<dbReference type="InterPro" id="IPR011344">
    <property type="entry name" value="ssDNA-bd"/>
</dbReference>
<keyword evidence="6" id="KW-1185">Reference proteome</keyword>
<feature type="region of interest" description="Disordered" evidence="4">
    <location>
        <begin position="103"/>
        <end position="151"/>
    </location>
</feature>
<dbReference type="EMBL" id="JBHRTP010000071">
    <property type="protein sequence ID" value="MFC3110216.1"/>
    <property type="molecule type" value="Genomic_DNA"/>
</dbReference>
<keyword evidence="1 2" id="KW-0238">DNA-binding</keyword>
<comment type="caution">
    <text evidence="2">Lacks conserved residue(s) required for the propagation of feature annotation.</text>
</comment>
<evidence type="ECO:0000256" key="2">
    <source>
        <dbReference type="HAMAP-Rule" id="MF_00984"/>
    </source>
</evidence>
<comment type="caution">
    <text evidence="5">The sequence shown here is derived from an EMBL/GenBank/DDBJ whole genome shotgun (WGS) entry which is preliminary data.</text>
</comment>
<dbReference type="NCBIfam" id="TIGR00621">
    <property type="entry name" value="ssb"/>
    <property type="match status" value="1"/>
</dbReference>
<dbReference type="InterPro" id="IPR012340">
    <property type="entry name" value="NA-bd_OB-fold"/>
</dbReference>
<organism evidence="5 6">
    <name type="scientific">Undibacterium arcticum</name>
    <dbReference type="NCBI Taxonomy" id="1762892"/>
    <lineage>
        <taxon>Bacteria</taxon>
        <taxon>Pseudomonadati</taxon>
        <taxon>Pseudomonadota</taxon>
        <taxon>Betaproteobacteria</taxon>
        <taxon>Burkholderiales</taxon>
        <taxon>Oxalobacteraceae</taxon>
        <taxon>Undibacterium</taxon>
    </lineage>
</organism>
<protein>
    <recommendedName>
        <fullName evidence="2 3">Single-stranded DNA-binding protein</fullName>
        <shortName evidence="2">SSB</shortName>
    </recommendedName>
</protein>
<dbReference type="HAMAP" id="MF_00984">
    <property type="entry name" value="SSB"/>
    <property type="match status" value="1"/>
</dbReference>
<dbReference type="PROSITE" id="PS50935">
    <property type="entry name" value="SSB"/>
    <property type="match status" value="1"/>
</dbReference>
<evidence type="ECO:0000313" key="6">
    <source>
        <dbReference type="Proteomes" id="UP001595530"/>
    </source>
</evidence>
<dbReference type="RefSeq" id="WP_390328631.1">
    <property type="nucleotide sequence ID" value="NZ_JBHRTP010000071.1"/>
</dbReference>
<comment type="subunit">
    <text evidence="2">Homotetramer.</text>
</comment>
<reference evidence="6" key="1">
    <citation type="journal article" date="2019" name="Int. J. Syst. Evol. Microbiol.">
        <title>The Global Catalogue of Microorganisms (GCM) 10K type strain sequencing project: providing services to taxonomists for standard genome sequencing and annotation.</title>
        <authorList>
            <consortium name="The Broad Institute Genomics Platform"/>
            <consortium name="The Broad Institute Genome Sequencing Center for Infectious Disease"/>
            <person name="Wu L."/>
            <person name="Ma J."/>
        </authorList>
    </citation>
    <scope>NUCLEOTIDE SEQUENCE [LARGE SCALE GENOMIC DNA]</scope>
    <source>
        <strain evidence="6">KCTC 42986</strain>
    </source>
</reference>
<dbReference type="Pfam" id="PF00436">
    <property type="entry name" value="SSB"/>
    <property type="match status" value="1"/>
</dbReference>
<sequence>MNKIVLGGALGRDPEVRYMPGGDAAVKFSVATTERWRDRNSGEMKSATEWHTCIAYGKLGENIAKFFTKGSGILLEGKLRTRKYADKDGVTKYATEILVDTFEFPPGARSGGAAGSSNSNAEESNEPTKPAVGGGTAPNSDYSHQQDVDPF</sequence>
<accession>A0ABV7F827</accession>
<dbReference type="Proteomes" id="UP001595530">
    <property type="component" value="Unassembled WGS sequence"/>
</dbReference>
<dbReference type="PANTHER" id="PTHR10302:SF27">
    <property type="entry name" value="SINGLE-STRANDED DNA-BINDING PROTEIN"/>
    <property type="match status" value="1"/>
</dbReference>
<dbReference type="SUPFAM" id="SSF50249">
    <property type="entry name" value="Nucleic acid-binding proteins"/>
    <property type="match status" value="1"/>
</dbReference>
<dbReference type="PANTHER" id="PTHR10302">
    <property type="entry name" value="SINGLE-STRANDED DNA-BINDING PROTEIN"/>
    <property type="match status" value="1"/>
</dbReference>
<gene>
    <name evidence="5" type="ORF">ACFOFO_20005</name>
</gene>
<dbReference type="PIRSF" id="PIRSF002070">
    <property type="entry name" value="SSB"/>
    <property type="match status" value="1"/>
</dbReference>
<proteinExistence type="inferred from homology"/>
<evidence type="ECO:0000256" key="1">
    <source>
        <dbReference type="ARBA" id="ARBA00023125"/>
    </source>
</evidence>
<dbReference type="Gene3D" id="2.40.50.140">
    <property type="entry name" value="Nucleic acid-binding proteins"/>
    <property type="match status" value="1"/>
</dbReference>